<gene>
    <name evidence="1" type="ORF">VAPA_1c47600</name>
</gene>
<proteinExistence type="predicted"/>
<name>T1XH30_VARPD</name>
<dbReference type="PATRIC" id="fig|1246301.3.peg.4766"/>
<accession>T1XH30</accession>
<dbReference type="EMBL" id="CP003911">
    <property type="protein sequence ID" value="AGU51826.1"/>
    <property type="molecule type" value="Genomic_DNA"/>
</dbReference>
<dbReference type="AlphaFoldDB" id="T1XH30"/>
<dbReference type="Proteomes" id="UP000016223">
    <property type="component" value="Chromosome 1"/>
</dbReference>
<sequence>MQYYACNFDPVTSAYDTCAATETGTVEIRTEGGARVLVFNGGHPPTGVGSLRTFGEYGGAVYVVRGTKSDTQYNVNRTSRITLKNGRQVDAQLQLQAAGGTWRTLAQNPGDPCVGIPTPTQWRRVESGVYELHLQGSKALTGCRDNLITFQQLDAGTLRGRSDAGAEIVLTRR</sequence>
<organism evidence="1 2">
    <name type="scientific">Variovorax paradoxus B4</name>
    <dbReference type="NCBI Taxonomy" id="1246301"/>
    <lineage>
        <taxon>Bacteria</taxon>
        <taxon>Pseudomonadati</taxon>
        <taxon>Pseudomonadota</taxon>
        <taxon>Betaproteobacteria</taxon>
        <taxon>Burkholderiales</taxon>
        <taxon>Comamonadaceae</taxon>
        <taxon>Variovorax</taxon>
    </lineage>
</organism>
<reference evidence="1 2" key="1">
    <citation type="submission" date="2012-10" db="EMBL/GenBank/DDBJ databases">
        <title>Genome sequence of Variovorax paradoxus B4.</title>
        <authorList>
            <person name="Schuldes J."/>
            <person name="Brandt U."/>
            <person name="Hiessl S."/>
            <person name="Wuebbeler J.H."/>
            <person name="Thuermer A."/>
            <person name="Steinbuechel A."/>
            <person name="Daniel R."/>
        </authorList>
    </citation>
    <scope>NUCLEOTIDE SEQUENCE [LARGE SCALE GENOMIC DNA]</scope>
    <source>
        <strain evidence="1 2">B4</strain>
    </source>
</reference>
<dbReference type="KEGG" id="vpd:VAPA_1c47600"/>
<evidence type="ECO:0000313" key="1">
    <source>
        <dbReference type="EMBL" id="AGU51826.1"/>
    </source>
</evidence>
<evidence type="ECO:0000313" key="2">
    <source>
        <dbReference type="Proteomes" id="UP000016223"/>
    </source>
</evidence>
<protein>
    <submittedName>
        <fullName evidence="1">Uncharacterized protein</fullName>
    </submittedName>
</protein>
<dbReference type="HOGENOM" id="CLU_1546908_0_0_4"/>